<feature type="transmembrane region" description="Helical" evidence="7">
    <location>
        <begin position="146"/>
        <end position="164"/>
    </location>
</feature>
<dbReference type="AlphaFoldDB" id="A0A918TGL4"/>
<feature type="transmembrane region" description="Helical" evidence="7">
    <location>
        <begin position="93"/>
        <end position="112"/>
    </location>
</feature>
<proteinExistence type="inferred from homology"/>
<keyword evidence="4 7" id="KW-0812">Transmembrane</keyword>
<evidence type="ECO:0000259" key="8">
    <source>
        <dbReference type="Pfam" id="PF00482"/>
    </source>
</evidence>
<dbReference type="Pfam" id="PF00482">
    <property type="entry name" value="T2SSF"/>
    <property type="match status" value="2"/>
</dbReference>
<keyword evidence="6 7" id="KW-0472">Membrane</keyword>
<evidence type="ECO:0000313" key="10">
    <source>
        <dbReference type="Proteomes" id="UP000644507"/>
    </source>
</evidence>
<accession>A0A918TGL4</accession>
<comment type="subcellular location">
    <subcellularLocation>
        <location evidence="1">Cell membrane</location>
        <topology evidence="1">Multi-pass membrane protein</topology>
    </subcellularLocation>
</comment>
<organism evidence="9 10">
    <name type="scientific">Roseibacillus persicicus</name>
    <dbReference type="NCBI Taxonomy" id="454148"/>
    <lineage>
        <taxon>Bacteria</taxon>
        <taxon>Pseudomonadati</taxon>
        <taxon>Verrucomicrobiota</taxon>
        <taxon>Verrucomicrobiia</taxon>
        <taxon>Verrucomicrobiales</taxon>
        <taxon>Verrucomicrobiaceae</taxon>
        <taxon>Roseibacillus</taxon>
    </lineage>
</organism>
<evidence type="ECO:0000256" key="6">
    <source>
        <dbReference type="ARBA" id="ARBA00023136"/>
    </source>
</evidence>
<dbReference type="InterPro" id="IPR003004">
    <property type="entry name" value="GspF/PilC"/>
</dbReference>
<protein>
    <submittedName>
        <fullName evidence="9">Secretion system protein</fullName>
    </submittedName>
</protein>
<dbReference type="InterPro" id="IPR042094">
    <property type="entry name" value="T2SS_GspF_sf"/>
</dbReference>
<dbReference type="Gene3D" id="1.20.81.30">
    <property type="entry name" value="Type II secretion system (T2SS), domain F"/>
    <property type="match status" value="2"/>
</dbReference>
<feature type="domain" description="Type II secretion system protein GspF" evidence="8">
    <location>
        <begin position="1"/>
        <end position="114"/>
    </location>
</feature>
<sequence>MLKAQINTADAVRFYAQGLPDKVLSSDLMKVNREITAGVTIQEAFRKTGRFNDMTLGLIQAGSDSGQLDRAFTALAKRIKSDLVFEAAIRKATIMPSIVISILIGAFIMAQVKIVPQVEEMLTDVGQEPDGFTAIAFKVSHFTQDVWMFALPLFIAAICTVAFVDKVRNFAMVILMSKWRTFRLLVMTLRQSTFLGTMELLYSNGINLAKSIRVSANSVKRTPFYKELLTAADKYEHTGVPITTAFGKYTSADDQVVHMLAIGERTASLDVQLKLLSEMLEEEAQNHMSDFTNMLNLLVLVIAVMLIASVFIGTFMPIFMMGPKMMNSGF</sequence>
<comment type="similarity">
    <text evidence="2">Belongs to the GSP F family.</text>
</comment>
<feature type="transmembrane region" description="Helical" evidence="7">
    <location>
        <begin position="297"/>
        <end position="320"/>
    </location>
</feature>
<feature type="domain" description="Type II secretion system protein GspF" evidence="8">
    <location>
        <begin position="194"/>
        <end position="317"/>
    </location>
</feature>
<dbReference type="PANTHER" id="PTHR30012:SF0">
    <property type="entry name" value="TYPE II SECRETION SYSTEM PROTEIN F-RELATED"/>
    <property type="match status" value="1"/>
</dbReference>
<evidence type="ECO:0000256" key="3">
    <source>
        <dbReference type="ARBA" id="ARBA00022475"/>
    </source>
</evidence>
<comment type="caution">
    <text evidence="9">The sequence shown here is derived from an EMBL/GenBank/DDBJ whole genome shotgun (WGS) entry which is preliminary data.</text>
</comment>
<reference evidence="9" key="1">
    <citation type="journal article" date="2014" name="Int. J. Syst. Evol. Microbiol.">
        <title>Complete genome sequence of Corynebacterium casei LMG S-19264T (=DSM 44701T), isolated from a smear-ripened cheese.</title>
        <authorList>
            <consortium name="US DOE Joint Genome Institute (JGI-PGF)"/>
            <person name="Walter F."/>
            <person name="Albersmeier A."/>
            <person name="Kalinowski J."/>
            <person name="Ruckert C."/>
        </authorList>
    </citation>
    <scope>NUCLEOTIDE SEQUENCE</scope>
    <source>
        <strain evidence="9">KCTC 12988</strain>
    </source>
</reference>
<reference evidence="9" key="2">
    <citation type="submission" date="2020-09" db="EMBL/GenBank/DDBJ databases">
        <authorList>
            <person name="Sun Q."/>
            <person name="Kim S."/>
        </authorList>
    </citation>
    <scope>NUCLEOTIDE SEQUENCE</scope>
    <source>
        <strain evidence="9">KCTC 12988</strain>
    </source>
</reference>
<evidence type="ECO:0000256" key="7">
    <source>
        <dbReference type="SAM" id="Phobius"/>
    </source>
</evidence>
<keyword evidence="10" id="KW-1185">Reference proteome</keyword>
<evidence type="ECO:0000313" key="9">
    <source>
        <dbReference type="EMBL" id="GHC40703.1"/>
    </source>
</evidence>
<keyword evidence="5 7" id="KW-1133">Transmembrane helix</keyword>
<dbReference type="PANTHER" id="PTHR30012">
    <property type="entry name" value="GENERAL SECRETION PATHWAY PROTEIN"/>
    <property type="match status" value="1"/>
</dbReference>
<evidence type="ECO:0000256" key="4">
    <source>
        <dbReference type="ARBA" id="ARBA00022692"/>
    </source>
</evidence>
<gene>
    <name evidence="9" type="ORF">GCM10007100_01530</name>
</gene>
<dbReference type="Proteomes" id="UP000644507">
    <property type="component" value="Unassembled WGS sequence"/>
</dbReference>
<dbReference type="GO" id="GO:0005886">
    <property type="term" value="C:plasma membrane"/>
    <property type="evidence" value="ECO:0007669"/>
    <property type="project" value="UniProtKB-SubCell"/>
</dbReference>
<evidence type="ECO:0000256" key="1">
    <source>
        <dbReference type="ARBA" id="ARBA00004651"/>
    </source>
</evidence>
<dbReference type="InterPro" id="IPR018076">
    <property type="entry name" value="T2SS_GspF_dom"/>
</dbReference>
<dbReference type="EMBL" id="BMXI01000001">
    <property type="protein sequence ID" value="GHC40703.1"/>
    <property type="molecule type" value="Genomic_DNA"/>
</dbReference>
<evidence type="ECO:0000256" key="2">
    <source>
        <dbReference type="ARBA" id="ARBA00005745"/>
    </source>
</evidence>
<name>A0A918TGL4_9BACT</name>
<keyword evidence="3" id="KW-1003">Cell membrane</keyword>
<evidence type="ECO:0000256" key="5">
    <source>
        <dbReference type="ARBA" id="ARBA00022989"/>
    </source>
</evidence>